<evidence type="ECO:0000256" key="8">
    <source>
        <dbReference type="ARBA" id="ARBA00023214"/>
    </source>
</evidence>
<evidence type="ECO:0000256" key="3">
    <source>
        <dbReference type="ARBA" id="ARBA00022692"/>
    </source>
</evidence>
<evidence type="ECO:0000256" key="9">
    <source>
        <dbReference type="ARBA" id="ARBA00023303"/>
    </source>
</evidence>
<feature type="domain" description="CBS" evidence="12">
    <location>
        <begin position="535"/>
        <end position="591"/>
    </location>
</feature>
<feature type="transmembrane region" description="Helical" evidence="11">
    <location>
        <begin position="402"/>
        <end position="431"/>
    </location>
</feature>
<feature type="transmembrane region" description="Helical" evidence="11">
    <location>
        <begin position="274"/>
        <end position="292"/>
    </location>
</feature>
<dbReference type="PRINTS" id="PR00762">
    <property type="entry name" value="CLCHANNEL"/>
</dbReference>
<dbReference type="eggNOG" id="COG0517">
    <property type="taxonomic scope" value="Bacteria"/>
</dbReference>
<feature type="transmembrane region" description="Helical" evidence="11">
    <location>
        <begin position="193"/>
        <end position="215"/>
    </location>
</feature>
<evidence type="ECO:0000256" key="7">
    <source>
        <dbReference type="ARBA" id="ARBA00023173"/>
    </source>
</evidence>
<dbReference type="InterPro" id="IPR001807">
    <property type="entry name" value="ClC"/>
</dbReference>
<dbReference type="GO" id="GO:0005254">
    <property type="term" value="F:chloride channel activity"/>
    <property type="evidence" value="ECO:0007669"/>
    <property type="project" value="UniProtKB-KW"/>
</dbReference>
<keyword evidence="6 11" id="KW-0472">Membrane</keyword>
<keyword evidence="7" id="KW-0869">Chloride channel</keyword>
<evidence type="ECO:0000256" key="1">
    <source>
        <dbReference type="ARBA" id="ARBA00004141"/>
    </source>
</evidence>
<proteinExistence type="predicted"/>
<keyword evidence="3 11" id="KW-0812">Transmembrane</keyword>
<organism evidence="13 14">
    <name type="scientific">Fluviicola taffensis (strain DSM 16823 / NCIMB 13979 / RW262)</name>
    <dbReference type="NCBI Taxonomy" id="755732"/>
    <lineage>
        <taxon>Bacteria</taxon>
        <taxon>Pseudomonadati</taxon>
        <taxon>Bacteroidota</taxon>
        <taxon>Flavobacteriia</taxon>
        <taxon>Flavobacteriales</taxon>
        <taxon>Crocinitomicaceae</taxon>
        <taxon>Fluviicola</taxon>
    </lineage>
</organism>
<keyword evidence="10" id="KW-0129">CBS domain</keyword>
<sequence precursor="true">MLSRFLRKLNGGIFFLRNSLTPRQFLLLSSVIVGLSSALAVIVLKSFAHMVLIFAKELNQQLHFKYVDFILPVFGIVLTIFITRKLLNGKLEKGTWRIIYAINKKSSIMPRKQMYAQVITSSVTVGFGGSAGLESPVTITGAAFGSNYARVYKLSTKERTLLLACGVAAGIAAAFNAPIAGVLFTMEVLLADVGITAFIPLMLASASGALLSAAVLNESILLSFKNMAVFELQNVPFYIVLGVLTGFIAVYHNRVFNRIETWMEHWKMKAYQKGIVGALLLSTLIFIFPSLFGEGYDSIRSLSTEKVFDLLDGTLFESFKQSWFPLVFIGAVVFLKAIATGLTLGSGGNGGNFAPSLFVGSYTGFAFAYGWNLAGIGFALPITNFTMVGMAGLLSGLFHAPLTAIFLIAEITGGYGLMIPLMIVSSISFAISKRYLNHSMDIVKLADEGHVVRADKDRHILSSIDPADILEETLVVLNPTDTVSTLFLTIQYSHQALIPIVSDSGMLLGMIYLDDLPTILPVYSSEPNTPLELVMEPIRYSLNPRNTLEQVMEMFERSKLNYLPVIDNDQVLGYYSKSRLLEAYRKKIMDSMVE</sequence>
<feature type="transmembrane region" description="Helical" evidence="11">
    <location>
        <begin position="161"/>
        <end position="186"/>
    </location>
</feature>
<dbReference type="InterPro" id="IPR014743">
    <property type="entry name" value="Cl-channel_core"/>
</dbReference>
<dbReference type="HOGENOM" id="CLU_015263_5_1_10"/>
<evidence type="ECO:0000313" key="13">
    <source>
        <dbReference type="EMBL" id="AEA42391.1"/>
    </source>
</evidence>
<evidence type="ECO:0000256" key="2">
    <source>
        <dbReference type="ARBA" id="ARBA00022448"/>
    </source>
</evidence>
<dbReference type="Proteomes" id="UP000007463">
    <property type="component" value="Chromosome"/>
</dbReference>
<keyword evidence="2" id="KW-0813">Transport</keyword>
<feature type="transmembrane region" description="Helical" evidence="11">
    <location>
        <begin position="64"/>
        <end position="83"/>
    </location>
</feature>
<dbReference type="EMBL" id="CP002542">
    <property type="protein sequence ID" value="AEA42391.1"/>
    <property type="molecule type" value="Genomic_DNA"/>
</dbReference>
<reference evidence="14" key="2">
    <citation type="submission" date="2011-02" db="EMBL/GenBank/DDBJ databases">
        <title>The complete genome of Fluviicola taffensis DSM 16823.</title>
        <authorList>
            <consortium name="US DOE Joint Genome Institute (JGI-PGF)"/>
            <person name="Lucas S."/>
            <person name="Copeland A."/>
            <person name="Lapidus A."/>
            <person name="Bruce D."/>
            <person name="Goodwin L."/>
            <person name="Pitluck S."/>
            <person name="Kyrpides N."/>
            <person name="Mavromatis K."/>
            <person name="Ivanova N."/>
            <person name="Mikhailova N."/>
            <person name="Pagani I."/>
            <person name="Chertkov O."/>
            <person name="Detter J.C."/>
            <person name="Han C."/>
            <person name="Tapia R."/>
            <person name="Land M."/>
            <person name="Hauser L."/>
            <person name="Markowitz V."/>
            <person name="Cheng J.-F."/>
            <person name="Hugenholtz P."/>
            <person name="Woyke T."/>
            <person name="Wu D."/>
            <person name="Tindall B."/>
            <person name="Pomrenke H.G."/>
            <person name="Brambilla E."/>
            <person name="Klenk H.-P."/>
            <person name="Eisen J.A."/>
        </authorList>
    </citation>
    <scope>NUCLEOTIDE SEQUENCE [LARGE SCALE GENOMIC DNA]</scope>
    <source>
        <strain evidence="14">DSM 16823 / RW262 / RW262</strain>
    </source>
</reference>
<comment type="subcellular location">
    <subcellularLocation>
        <location evidence="1">Membrane</location>
        <topology evidence="1">Multi-pass membrane protein</topology>
    </subcellularLocation>
</comment>
<evidence type="ECO:0000256" key="6">
    <source>
        <dbReference type="ARBA" id="ARBA00023136"/>
    </source>
</evidence>
<dbReference type="GO" id="GO:0034707">
    <property type="term" value="C:chloride channel complex"/>
    <property type="evidence" value="ECO:0007669"/>
    <property type="project" value="UniProtKB-KW"/>
</dbReference>
<evidence type="ECO:0000256" key="11">
    <source>
        <dbReference type="SAM" id="Phobius"/>
    </source>
</evidence>
<evidence type="ECO:0000259" key="12">
    <source>
        <dbReference type="PROSITE" id="PS51371"/>
    </source>
</evidence>
<gene>
    <name evidence="13" type="ordered locus">Fluta_0383</name>
</gene>
<dbReference type="InterPro" id="IPR000644">
    <property type="entry name" value="CBS_dom"/>
</dbReference>
<evidence type="ECO:0000256" key="5">
    <source>
        <dbReference type="ARBA" id="ARBA00023065"/>
    </source>
</evidence>
<dbReference type="OrthoDB" id="9812438at2"/>
<dbReference type="Pfam" id="PF00654">
    <property type="entry name" value="Voltage_CLC"/>
    <property type="match status" value="1"/>
</dbReference>
<dbReference type="CDD" id="cd02205">
    <property type="entry name" value="CBS_pair_SF"/>
    <property type="match status" value="1"/>
</dbReference>
<feature type="transmembrane region" description="Helical" evidence="11">
    <location>
        <begin position="25"/>
        <end position="44"/>
    </location>
</feature>
<dbReference type="InterPro" id="IPR050368">
    <property type="entry name" value="ClC-type_chloride_channel"/>
</dbReference>
<keyword evidence="9" id="KW-0407">Ion channel</keyword>
<dbReference type="Pfam" id="PF00571">
    <property type="entry name" value="CBS"/>
    <property type="match status" value="2"/>
</dbReference>
<dbReference type="PROSITE" id="PS51371">
    <property type="entry name" value="CBS"/>
    <property type="match status" value="1"/>
</dbReference>
<feature type="transmembrane region" description="Helical" evidence="11">
    <location>
        <begin position="357"/>
        <end position="382"/>
    </location>
</feature>
<reference evidence="13 14" key="1">
    <citation type="journal article" date="2011" name="Stand. Genomic Sci.">
        <title>Complete genome sequence of the gliding freshwater bacterium Fluviicola taffensis type strain (RW262).</title>
        <authorList>
            <person name="Woyke T."/>
            <person name="Chertkov O."/>
            <person name="Lapidus A."/>
            <person name="Nolan M."/>
            <person name="Lucas S."/>
            <person name="Del Rio T.G."/>
            <person name="Tice H."/>
            <person name="Cheng J.F."/>
            <person name="Tapia R."/>
            <person name="Han C."/>
            <person name="Goodwin L."/>
            <person name="Pitluck S."/>
            <person name="Liolios K."/>
            <person name="Pagani I."/>
            <person name="Ivanova N."/>
            <person name="Huntemann M."/>
            <person name="Mavromatis K."/>
            <person name="Mikhailova N."/>
            <person name="Pati A."/>
            <person name="Chen A."/>
            <person name="Palaniappan K."/>
            <person name="Land M."/>
            <person name="Hauser L."/>
            <person name="Brambilla E.M."/>
            <person name="Rohde M."/>
            <person name="Mwirichia R."/>
            <person name="Sikorski J."/>
            <person name="Tindall B.J."/>
            <person name="Goker M."/>
            <person name="Bristow J."/>
            <person name="Eisen J.A."/>
            <person name="Markowitz V."/>
            <person name="Hugenholtz P."/>
            <person name="Klenk H.P."/>
            <person name="Kyrpides N.C."/>
        </authorList>
    </citation>
    <scope>NUCLEOTIDE SEQUENCE [LARGE SCALE GENOMIC DNA]</scope>
    <source>
        <strain evidence="14">DSM 16823 / RW262 / RW262</strain>
    </source>
</reference>
<feature type="transmembrane region" description="Helical" evidence="11">
    <location>
        <begin position="114"/>
        <end position="133"/>
    </location>
</feature>
<dbReference type="AlphaFoldDB" id="F2IE73"/>
<dbReference type="SUPFAM" id="SSF54631">
    <property type="entry name" value="CBS-domain pair"/>
    <property type="match status" value="1"/>
</dbReference>
<evidence type="ECO:0000256" key="10">
    <source>
        <dbReference type="PROSITE-ProRule" id="PRU00703"/>
    </source>
</evidence>
<accession>F2IE73</accession>
<name>F2IE73_FLUTR</name>
<dbReference type="InterPro" id="IPR046342">
    <property type="entry name" value="CBS_dom_sf"/>
</dbReference>
<dbReference type="Gene3D" id="1.10.3080.10">
    <property type="entry name" value="Clc chloride channel"/>
    <property type="match status" value="1"/>
</dbReference>
<keyword evidence="8" id="KW-0868">Chloride</keyword>
<dbReference type="KEGG" id="fte:Fluta_0383"/>
<protein>
    <submittedName>
        <fullName evidence="13">Cl-channel voltage-gated family protein</fullName>
    </submittedName>
</protein>
<keyword evidence="4 11" id="KW-1133">Transmembrane helix</keyword>
<evidence type="ECO:0000313" key="14">
    <source>
        <dbReference type="Proteomes" id="UP000007463"/>
    </source>
</evidence>
<dbReference type="PANTHER" id="PTHR43427:SF6">
    <property type="entry name" value="CHLORIDE CHANNEL PROTEIN CLC-E"/>
    <property type="match status" value="1"/>
</dbReference>
<feature type="transmembrane region" description="Helical" evidence="11">
    <location>
        <begin position="235"/>
        <end position="253"/>
    </location>
</feature>
<dbReference type="CDD" id="cd00400">
    <property type="entry name" value="Voltage_gated_ClC"/>
    <property type="match status" value="1"/>
</dbReference>
<dbReference type="STRING" id="755732.Fluta_0383"/>
<feature type="transmembrane region" description="Helical" evidence="11">
    <location>
        <begin position="323"/>
        <end position="345"/>
    </location>
</feature>
<dbReference type="RefSeq" id="WP_013685165.1">
    <property type="nucleotide sequence ID" value="NC_015321.1"/>
</dbReference>
<keyword evidence="5" id="KW-0406">Ion transport</keyword>
<dbReference type="eggNOG" id="COG0038">
    <property type="taxonomic scope" value="Bacteria"/>
</dbReference>
<evidence type="ECO:0000256" key="4">
    <source>
        <dbReference type="ARBA" id="ARBA00022989"/>
    </source>
</evidence>
<dbReference type="SUPFAM" id="SSF81340">
    <property type="entry name" value="Clc chloride channel"/>
    <property type="match status" value="1"/>
</dbReference>
<dbReference type="Gene3D" id="3.10.580.10">
    <property type="entry name" value="CBS-domain"/>
    <property type="match status" value="1"/>
</dbReference>
<keyword evidence="14" id="KW-1185">Reference proteome</keyword>
<dbReference type="PANTHER" id="PTHR43427">
    <property type="entry name" value="CHLORIDE CHANNEL PROTEIN CLC-E"/>
    <property type="match status" value="1"/>
</dbReference>